<evidence type="ECO:0000313" key="1">
    <source>
        <dbReference type="EMBL" id="TKF33245.1"/>
    </source>
</evidence>
<proteinExistence type="predicted"/>
<dbReference type="RefSeq" id="WP_077681567.1">
    <property type="nucleotide sequence ID" value="NZ_CP065151.1"/>
</dbReference>
<comment type="caution">
    <text evidence="1">The sequence shown here is derived from an EMBL/GenBank/DDBJ whole genome shotgun (WGS) entry which is preliminary data.</text>
</comment>
<reference evidence="1 2" key="1">
    <citation type="submission" date="2019-04" db="EMBL/GenBank/DDBJ databases">
        <title>A reverse ecology approach based on a biological definition of microbial populations.</title>
        <authorList>
            <person name="Arevalo P."/>
            <person name="Vaninsberghe D."/>
            <person name="Elsherbini J."/>
            <person name="Gore J."/>
            <person name="Polz M."/>
        </authorList>
    </citation>
    <scope>NUCLEOTIDE SEQUENCE [LARGE SCALE GENOMIC DNA]</scope>
    <source>
        <strain evidence="1 2">10N.261.46.F4</strain>
    </source>
</reference>
<gene>
    <name evidence="1" type="ORF">FCV50_07685</name>
</gene>
<dbReference type="AlphaFoldDB" id="A0A4U1ZET2"/>
<evidence type="ECO:0000313" key="2">
    <source>
        <dbReference type="Proteomes" id="UP000307574"/>
    </source>
</evidence>
<evidence type="ECO:0008006" key="3">
    <source>
        <dbReference type="Google" id="ProtNLM"/>
    </source>
</evidence>
<accession>A0A4U1ZET2</accession>
<name>A0A4U1ZET2_9VIBR</name>
<dbReference type="Proteomes" id="UP000307574">
    <property type="component" value="Unassembled WGS sequence"/>
</dbReference>
<dbReference type="EMBL" id="SYUV01000022">
    <property type="protein sequence ID" value="TKF33245.1"/>
    <property type="molecule type" value="Genomic_DNA"/>
</dbReference>
<organism evidence="1 2">
    <name type="scientific">Vibrio kanaloae</name>
    <dbReference type="NCBI Taxonomy" id="170673"/>
    <lineage>
        <taxon>Bacteria</taxon>
        <taxon>Pseudomonadati</taxon>
        <taxon>Pseudomonadota</taxon>
        <taxon>Gammaproteobacteria</taxon>
        <taxon>Vibrionales</taxon>
        <taxon>Vibrionaceae</taxon>
        <taxon>Vibrio</taxon>
    </lineage>
</organism>
<sequence length="80" mass="9165">MATKQNLVNWVELALGELGGRGSIVQVAEIIWREHCKELEASGNLFYTWQYDMRWAATTLRKAGRIKSKDISPKGIWELT</sequence>
<protein>
    <recommendedName>
        <fullName evidence="3">Restriction system protein Mrr-like N-terminal domain-containing protein</fullName>
    </recommendedName>
</protein>